<dbReference type="Gene3D" id="1.10.10.10">
    <property type="entry name" value="Winged helix-like DNA-binding domain superfamily/Winged helix DNA-binding domain"/>
    <property type="match status" value="1"/>
</dbReference>
<evidence type="ECO:0000256" key="1">
    <source>
        <dbReference type="ARBA" id="ARBA00005443"/>
    </source>
</evidence>
<evidence type="ECO:0000259" key="12">
    <source>
        <dbReference type="Pfam" id="PF04695"/>
    </source>
</evidence>
<comment type="similarity">
    <text evidence="1 10">Belongs to the peroxin-14 family.</text>
</comment>
<organism evidence="13 14">
    <name type="scientific">Heliocybe sulcata</name>
    <dbReference type="NCBI Taxonomy" id="5364"/>
    <lineage>
        <taxon>Eukaryota</taxon>
        <taxon>Fungi</taxon>
        <taxon>Dikarya</taxon>
        <taxon>Basidiomycota</taxon>
        <taxon>Agaricomycotina</taxon>
        <taxon>Agaricomycetes</taxon>
        <taxon>Gloeophyllales</taxon>
        <taxon>Gloeophyllaceae</taxon>
        <taxon>Heliocybe</taxon>
    </lineage>
</organism>
<feature type="compositionally biased region" description="Polar residues" evidence="11">
    <location>
        <begin position="387"/>
        <end position="396"/>
    </location>
</feature>
<feature type="region of interest" description="Disordered" evidence="11">
    <location>
        <begin position="274"/>
        <end position="298"/>
    </location>
</feature>
<dbReference type="GO" id="GO:1990429">
    <property type="term" value="C:peroxisomal importomer complex"/>
    <property type="evidence" value="ECO:0007669"/>
    <property type="project" value="TreeGrafter"/>
</dbReference>
<feature type="region of interest" description="Disordered" evidence="11">
    <location>
        <begin position="387"/>
        <end position="407"/>
    </location>
</feature>
<comment type="function">
    <text evidence="10">Component of the PEX13-PEX14 docking complex, a translocon channel that specifically mediates the import of peroxisomal cargo proteins bound to PEX5 receptor. The PEX13-PEX14 docking complex forms a large import pore which can be opened to a diameter of about 9 nm. Mechanistically, PEX5 receptor along with cargo proteins associates with the PEX14 subunit of the PEX13-PEX14 docking complex in the cytosol, leading to the insertion of the receptor into the organelle membrane with the concomitant translocation of the cargo into the peroxisome matrix.</text>
</comment>
<evidence type="ECO:0000256" key="5">
    <source>
        <dbReference type="ARBA" id="ARBA00023136"/>
    </source>
</evidence>
<evidence type="ECO:0000256" key="11">
    <source>
        <dbReference type="SAM" id="MobiDB-lite"/>
    </source>
</evidence>
<evidence type="ECO:0000256" key="8">
    <source>
        <dbReference type="ARBA" id="ARBA00029691"/>
    </source>
</evidence>
<feature type="region of interest" description="Disordered" evidence="11">
    <location>
        <begin position="1"/>
        <end position="47"/>
    </location>
</feature>
<evidence type="ECO:0000313" key="14">
    <source>
        <dbReference type="Proteomes" id="UP000305948"/>
    </source>
</evidence>
<keyword evidence="2 10" id="KW-0813">Transport</keyword>
<keyword evidence="3 10" id="KW-0653">Protein transport</keyword>
<keyword evidence="5 10" id="KW-0472">Membrane</keyword>
<evidence type="ECO:0000256" key="2">
    <source>
        <dbReference type="ARBA" id="ARBA00022448"/>
    </source>
</evidence>
<reference evidence="13 14" key="1">
    <citation type="journal article" date="2019" name="Nat. Ecol. Evol.">
        <title>Megaphylogeny resolves global patterns of mushroom evolution.</title>
        <authorList>
            <person name="Varga T."/>
            <person name="Krizsan K."/>
            <person name="Foldi C."/>
            <person name="Dima B."/>
            <person name="Sanchez-Garcia M."/>
            <person name="Sanchez-Ramirez S."/>
            <person name="Szollosi G.J."/>
            <person name="Szarkandi J.G."/>
            <person name="Papp V."/>
            <person name="Albert L."/>
            <person name="Andreopoulos W."/>
            <person name="Angelini C."/>
            <person name="Antonin V."/>
            <person name="Barry K.W."/>
            <person name="Bougher N.L."/>
            <person name="Buchanan P."/>
            <person name="Buyck B."/>
            <person name="Bense V."/>
            <person name="Catcheside P."/>
            <person name="Chovatia M."/>
            <person name="Cooper J."/>
            <person name="Damon W."/>
            <person name="Desjardin D."/>
            <person name="Finy P."/>
            <person name="Geml J."/>
            <person name="Haridas S."/>
            <person name="Hughes K."/>
            <person name="Justo A."/>
            <person name="Karasinski D."/>
            <person name="Kautmanova I."/>
            <person name="Kiss B."/>
            <person name="Kocsube S."/>
            <person name="Kotiranta H."/>
            <person name="LaButti K.M."/>
            <person name="Lechner B.E."/>
            <person name="Liimatainen K."/>
            <person name="Lipzen A."/>
            <person name="Lukacs Z."/>
            <person name="Mihaltcheva S."/>
            <person name="Morgado L.N."/>
            <person name="Niskanen T."/>
            <person name="Noordeloos M.E."/>
            <person name="Ohm R.A."/>
            <person name="Ortiz-Santana B."/>
            <person name="Ovrebo C."/>
            <person name="Racz N."/>
            <person name="Riley R."/>
            <person name="Savchenko A."/>
            <person name="Shiryaev A."/>
            <person name="Soop K."/>
            <person name="Spirin V."/>
            <person name="Szebenyi C."/>
            <person name="Tomsovsky M."/>
            <person name="Tulloss R.E."/>
            <person name="Uehling J."/>
            <person name="Grigoriev I.V."/>
            <person name="Vagvolgyi C."/>
            <person name="Papp T."/>
            <person name="Martin F.M."/>
            <person name="Miettinen O."/>
            <person name="Hibbett D.S."/>
            <person name="Nagy L.G."/>
        </authorList>
    </citation>
    <scope>NUCLEOTIDE SEQUENCE [LARGE SCALE GENOMIC DNA]</scope>
    <source>
        <strain evidence="13 14">OMC1185</strain>
    </source>
</reference>
<evidence type="ECO:0000313" key="13">
    <source>
        <dbReference type="EMBL" id="TFK55576.1"/>
    </source>
</evidence>
<dbReference type="Proteomes" id="UP000305948">
    <property type="component" value="Unassembled WGS sequence"/>
</dbReference>
<protein>
    <recommendedName>
        <fullName evidence="7 10">Peroxisomal membrane protein PEX14</fullName>
    </recommendedName>
    <alternativeName>
        <fullName evidence="8 10">Peroxin-14</fullName>
    </alternativeName>
</protein>
<evidence type="ECO:0000256" key="3">
    <source>
        <dbReference type="ARBA" id="ARBA00022927"/>
    </source>
</evidence>
<evidence type="ECO:0000256" key="9">
    <source>
        <dbReference type="ARBA" id="ARBA00046271"/>
    </source>
</evidence>
<keyword evidence="4" id="KW-0811">Translocation</keyword>
<evidence type="ECO:0000256" key="10">
    <source>
        <dbReference type="RuleBase" id="RU367032"/>
    </source>
</evidence>
<gene>
    <name evidence="13" type="ORF">OE88DRAFT_1651951</name>
</gene>
<dbReference type="InterPro" id="IPR025655">
    <property type="entry name" value="PEX14"/>
</dbReference>
<name>A0A5C3NGG9_9AGAM</name>
<dbReference type="PANTHER" id="PTHR23058:SF0">
    <property type="entry name" value="PEROXISOMAL MEMBRANE PROTEIN PEX14"/>
    <property type="match status" value="1"/>
</dbReference>
<feature type="domain" description="Peroxisome membrane anchor protein Pex14p N-terminal" evidence="12">
    <location>
        <begin position="44"/>
        <end position="89"/>
    </location>
</feature>
<dbReference type="PANTHER" id="PTHR23058">
    <property type="entry name" value="PEROXISOMAL MEMBRANE PROTEIN PEX14"/>
    <property type="match status" value="1"/>
</dbReference>
<dbReference type="EMBL" id="ML213504">
    <property type="protein sequence ID" value="TFK55576.1"/>
    <property type="molecule type" value="Genomic_DNA"/>
</dbReference>
<dbReference type="Pfam" id="PF04695">
    <property type="entry name" value="Pex14_N"/>
    <property type="match status" value="1"/>
</dbReference>
<dbReference type="GO" id="GO:0005778">
    <property type="term" value="C:peroxisomal membrane"/>
    <property type="evidence" value="ECO:0007669"/>
    <property type="project" value="UniProtKB-SubCell"/>
</dbReference>
<feature type="compositionally biased region" description="Low complexity" evidence="11">
    <location>
        <begin position="274"/>
        <end position="292"/>
    </location>
</feature>
<comment type="subcellular location">
    <subcellularLocation>
        <location evidence="9 10">Peroxisome membrane</location>
    </subcellularLocation>
</comment>
<keyword evidence="14" id="KW-1185">Reference proteome</keyword>
<dbReference type="GO" id="GO:0005102">
    <property type="term" value="F:signaling receptor binding"/>
    <property type="evidence" value="ECO:0007669"/>
    <property type="project" value="TreeGrafter"/>
</dbReference>
<dbReference type="GO" id="GO:0016560">
    <property type="term" value="P:protein import into peroxisome matrix, docking"/>
    <property type="evidence" value="ECO:0007669"/>
    <property type="project" value="UniProtKB-UniRule"/>
</dbReference>
<sequence length="407" mass="44309">MSGEDAQAPVADATTHGASAPDAGPQTAPEANATSLSAPAPEDDRRELLDRARSFLLSPQVRDEDIWAKRTFLAEKGLTDPEIDGLLRELPSRAQVPQVPPRTYPQPPPSRLPDLLAGIMRITGWIAGGSAVLLLIYSRFILPRLARSYSSRHALITHQKSLLARLTASLASLKEAQSSAYSDLPRPDPFREPPEYRVCRTIDDILAVCEDKEKIDEVPEYSLVRCAIGELEREGKDVTTGALFERLRAKIGWLETAEGIVYQERLWHTLTTASPFTPSNPSNPSSSTWTYTPPTPPPPSALLTSLSTLHSSLPQPVPAPRYQHTQQALADFTGYLTTRAYASPTFLKGSGYGIGGAAEDGGTKVEEEVKREIKALKGLVLNRRSFMSSLHRQPSQPALPVPPTPGG</sequence>
<evidence type="ECO:0000256" key="4">
    <source>
        <dbReference type="ARBA" id="ARBA00023010"/>
    </source>
</evidence>
<keyword evidence="6 10" id="KW-0576">Peroxisome</keyword>
<dbReference type="AlphaFoldDB" id="A0A5C3NGG9"/>
<proteinExistence type="inferred from homology"/>
<accession>A0A5C3NGG9</accession>
<evidence type="ECO:0000256" key="6">
    <source>
        <dbReference type="ARBA" id="ARBA00023140"/>
    </source>
</evidence>
<dbReference type="STRING" id="5364.A0A5C3NGG9"/>
<dbReference type="InterPro" id="IPR036388">
    <property type="entry name" value="WH-like_DNA-bd_sf"/>
</dbReference>
<dbReference type="InterPro" id="IPR006785">
    <property type="entry name" value="Pex14_N"/>
</dbReference>
<dbReference type="OrthoDB" id="441517at2759"/>
<feature type="compositionally biased region" description="Pro residues" evidence="11">
    <location>
        <begin position="397"/>
        <end position="407"/>
    </location>
</feature>
<evidence type="ECO:0000256" key="7">
    <source>
        <dbReference type="ARBA" id="ARBA00029502"/>
    </source>
</evidence>